<dbReference type="RefSeq" id="WP_202858968.1">
    <property type="nucleotide sequence ID" value="NZ_JAEUGD010000066.1"/>
</dbReference>
<dbReference type="AlphaFoldDB" id="A0A937KDT3"/>
<reference evidence="1" key="1">
    <citation type="submission" date="2021-01" db="EMBL/GenBank/DDBJ databases">
        <title>Fulvivirga kasyanovii gen. nov., sp nov., a novel member of the phylum Bacteroidetes isolated from seawater in a mussel farm.</title>
        <authorList>
            <person name="Zhao L.-H."/>
            <person name="Wang Z.-J."/>
        </authorList>
    </citation>
    <scope>NUCLEOTIDE SEQUENCE</scope>
    <source>
        <strain evidence="1">29W222</strain>
    </source>
</reference>
<dbReference type="InterPro" id="IPR026444">
    <property type="entry name" value="Secre_tail"/>
</dbReference>
<comment type="caution">
    <text evidence="1">The sequence shown here is derived from an EMBL/GenBank/DDBJ whole genome shotgun (WGS) entry which is preliminary data.</text>
</comment>
<dbReference type="EMBL" id="JAEUGD010000066">
    <property type="protein sequence ID" value="MBL6449446.1"/>
    <property type="molecule type" value="Genomic_DNA"/>
</dbReference>
<proteinExistence type="predicted"/>
<dbReference type="Proteomes" id="UP000614216">
    <property type="component" value="Unassembled WGS sequence"/>
</dbReference>
<protein>
    <submittedName>
        <fullName evidence="1">T9SS type A sorting domain-containing protein</fullName>
    </submittedName>
</protein>
<evidence type="ECO:0000313" key="2">
    <source>
        <dbReference type="Proteomes" id="UP000614216"/>
    </source>
</evidence>
<keyword evidence="2" id="KW-1185">Reference proteome</keyword>
<organism evidence="1 2">
    <name type="scientific">Fulvivirga marina</name>
    <dbReference type="NCBI Taxonomy" id="2494733"/>
    <lineage>
        <taxon>Bacteria</taxon>
        <taxon>Pseudomonadati</taxon>
        <taxon>Bacteroidota</taxon>
        <taxon>Cytophagia</taxon>
        <taxon>Cytophagales</taxon>
        <taxon>Fulvivirgaceae</taxon>
        <taxon>Fulvivirga</taxon>
    </lineage>
</organism>
<name>A0A937KDT3_9BACT</name>
<dbReference type="NCBIfam" id="TIGR04183">
    <property type="entry name" value="Por_Secre_tail"/>
    <property type="match status" value="1"/>
</dbReference>
<evidence type="ECO:0000313" key="1">
    <source>
        <dbReference type="EMBL" id="MBL6449446.1"/>
    </source>
</evidence>
<gene>
    <name evidence="1" type="ORF">JMN32_24250</name>
</gene>
<sequence length="208" mass="23658">MSAFVSSGIKILIFIASSIYEINSFAQADCHKVDQVTYFNVVKNGYTLDFSWGTASGVNSLDFIIETSRSAETWTVLDYLKGNNALEYSLKGLIPKWSSAYYRLKVEDGGEEYTYSKPVKVTMYYRDLEDLVVYPNTLLPNTNIKLKFNKEISRGSKVSVFTINGVHQFDQVLQKDTEVIELLPLEEGNYFIEIIDAPDVLRMKIVVK</sequence>
<accession>A0A937KDT3</accession>